<dbReference type="Proteomes" id="UP001054945">
    <property type="component" value="Unassembled WGS sequence"/>
</dbReference>
<name>A0AAV4QLM3_CAEEX</name>
<sequence>MQQRFFRPPYSSTESCGMPMNLKTPILIKETTPNYFPTYEQTPVICDEGYEMVTDQDYETWGMEECFEYENVNKGNEENRQLKRKNSFPYPLKENINLKKNIPSTSSTKGNSNSIKNSVKSTPMRQTVLCTDTPSGLGFKLNQKEKNLSETLRRFRLSTTPSGPPVPYRCLKMKNFTLKEPPEQIHRDTLNLRYPNISQWG</sequence>
<feature type="region of interest" description="Disordered" evidence="1">
    <location>
        <begin position="100"/>
        <end position="120"/>
    </location>
</feature>
<evidence type="ECO:0000313" key="2">
    <source>
        <dbReference type="EMBL" id="GIY08343.1"/>
    </source>
</evidence>
<proteinExistence type="predicted"/>
<evidence type="ECO:0000256" key="1">
    <source>
        <dbReference type="SAM" id="MobiDB-lite"/>
    </source>
</evidence>
<accession>A0AAV4QLM3</accession>
<keyword evidence="3" id="KW-1185">Reference proteome</keyword>
<evidence type="ECO:0000313" key="3">
    <source>
        <dbReference type="Proteomes" id="UP001054945"/>
    </source>
</evidence>
<comment type="caution">
    <text evidence="2">The sequence shown here is derived from an EMBL/GenBank/DDBJ whole genome shotgun (WGS) entry which is preliminary data.</text>
</comment>
<feature type="compositionally biased region" description="Polar residues" evidence="1">
    <location>
        <begin position="102"/>
        <end position="120"/>
    </location>
</feature>
<organism evidence="2 3">
    <name type="scientific">Caerostris extrusa</name>
    <name type="common">Bark spider</name>
    <name type="synonym">Caerostris bankana</name>
    <dbReference type="NCBI Taxonomy" id="172846"/>
    <lineage>
        <taxon>Eukaryota</taxon>
        <taxon>Metazoa</taxon>
        <taxon>Ecdysozoa</taxon>
        <taxon>Arthropoda</taxon>
        <taxon>Chelicerata</taxon>
        <taxon>Arachnida</taxon>
        <taxon>Araneae</taxon>
        <taxon>Araneomorphae</taxon>
        <taxon>Entelegynae</taxon>
        <taxon>Araneoidea</taxon>
        <taxon>Araneidae</taxon>
        <taxon>Caerostris</taxon>
    </lineage>
</organism>
<reference evidence="2 3" key="1">
    <citation type="submission" date="2021-06" db="EMBL/GenBank/DDBJ databases">
        <title>Caerostris extrusa draft genome.</title>
        <authorList>
            <person name="Kono N."/>
            <person name="Arakawa K."/>
        </authorList>
    </citation>
    <scope>NUCLEOTIDE SEQUENCE [LARGE SCALE GENOMIC DNA]</scope>
</reference>
<dbReference type="EMBL" id="BPLR01006234">
    <property type="protein sequence ID" value="GIY08343.1"/>
    <property type="molecule type" value="Genomic_DNA"/>
</dbReference>
<protein>
    <submittedName>
        <fullName evidence="2">Uncharacterized protein</fullName>
    </submittedName>
</protein>
<dbReference type="AlphaFoldDB" id="A0AAV4QLM3"/>
<gene>
    <name evidence="2" type="primary">AVEN_173171_1</name>
    <name evidence="2" type="ORF">CEXT_570381</name>
</gene>